<dbReference type="Proteomes" id="UP000033980">
    <property type="component" value="Unassembled WGS sequence"/>
</dbReference>
<reference evidence="2 3" key="1">
    <citation type="journal article" date="2015" name="Nature">
        <title>rRNA introns, odd ribosomes, and small enigmatic genomes across a large radiation of phyla.</title>
        <authorList>
            <person name="Brown C.T."/>
            <person name="Hug L.A."/>
            <person name="Thomas B.C."/>
            <person name="Sharon I."/>
            <person name="Castelle C.J."/>
            <person name="Singh A."/>
            <person name="Wilkins M.J."/>
            <person name="Williams K.H."/>
            <person name="Banfield J.F."/>
        </authorList>
    </citation>
    <scope>NUCLEOTIDE SEQUENCE [LARGE SCALE GENOMIC DNA]</scope>
</reference>
<keyword evidence="1" id="KW-1133">Transmembrane helix</keyword>
<dbReference type="Gene3D" id="2.60.40.10">
    <property type="entry name" value="Immunoglobulins"/>
    <property type="match status" value="1"/>
</dbReference>
<feature type="transmembrane region" description="Helical" evidence="1">
    <location>
        <begin position="388"/>
        <end position="411"/>
    </location>
</feature>
<accession>A0A0G1G6Y0</accession>
<feature type="transmembrane region" description="Helical" evidence="1">
    <location>
        <begin position="346"/>
        <end position="367"/>
    </location>
</feature>
<evidence type="ECO:0000256" key="1">
    <source>
        <dbReference type="SAM" id="Phobius"/>
    </source>
</evidence>
<organism evidence="2 3">
    <name type="scientific">Candidatus Collierbacteria bacterium GW2011_GWC2_43_12</name>
    <dbReference type="NCBI Taxonomy" id="1618390"/>
    <lineage>
        <taxon>Bacteria</taxon>
        <taxon>Candidatus Collieribacteriota</taxon>
    </lineage>
</organism>
<evidence type="ECO:0008006" key="4">
    <source>
        <dbReference type="Google" id="ProtNLM"/>
    </source>
</evidence>
<dbReference type="AlphaFoldDB" id="A0A0G1G6Y0"/>
<keyword evidence="1" id="KW-0472">Membrane</keyword>
<evidence type="ECO:0000313" key="2">
    <source>
        <dbReference type="EMBL" id="KKS94728.1"/>
    </source>
</evidence>
<feature type="transmembrane region" description="Helical" evidence="1">
    <location>
        <begin position="6"/>
        <end position="29"/>
    </location>
</feature>
<name>A0A0G1G6Y0_9BACT</name>
<gene>
    <name evidence="2" type="ORF">UV68_C0004G0010</name>
</gene>
<dbReference type="EMBL" id="LCFK01000004">
    <property type="protein sequence ID" value="KKS94728.1"/>
    <property type="molecule type" value="Genomic_DNA"/>
</dbReference>
<sequence length="534" mass="62128">MKFNFIFKNIFVVSALFFFTGIVSTVYFLEKEDNGFLSLYLKGKPEQLVIPRDSELLQGDIVKGSFLSKYNYLNSIHVRFYRLYPSSDKLIFRLKQESYDGWIYQKTFDTKDFSSHELNSFNFPTLAFSKNKNFQFELESVSGSTGSGIIVDQAKTTFIVKSEFSGLSLLQNRKHLQYFIASKIDNLLSESGMGLKILFFFLPLILFISYHLLSEFDYRYYVGLTLGLCLLDIFVIQESYDFFLLAIFLFWSMTAYRFRFESRINAAIASVFFILTIGLTFWDLTIPTEKSIVYGFIFLVSALTTLFRRSYSVGEEMQITSFFQNFAKVKKLPTHKPISTVRYKKFLNLFIKSLPQISILVILILSITRIIDKIDVFKAFYPSDYLRIFVNTLLLPEILLFILFVAGYFYLNKLSQRKIAILFILVSLFYLFSGSIMRKSLDFENKSRITHISPNETNEAWADVSVYGKNFRGKPFVGKILIDGVEQGVYVIDWSDERVIFRTSPEITKSGLVQVVPMDRPPSNKVLFKYNFKW</sequence>
<feature type="transmembrane region" description="Helical" evidence="1">
    <location>
        <begin position="417"/>
        <end position="437"/>
    </location>
</feature>
<comment type="caution">
    <text evidence="2">The sequence shown here is derived from an EMBL/GenBank/DDBJ whole genome shotgun (WGS) entry which is preliminary data.</text>
</comment>
<feature type="transmembrane region" description="Helical" evidence="1">
    <location>
        <begin position="264"/>
        <end position="284"/>
    </location>
</feature>
<feature type="transmembrane region" description="Helical" evidence="1">
    <location>
        <begin position="291"/>
        <end position="307"/>
    </location>
</feature>
<proteinExistence type="predicted"/>
<protein>
    <recommendedName>
        <fullName evidence="4">IPT/TIG domain-containing protein</fullName>
    </recommendedName>
</protein>
<feature type="transmembrane region" description="Helical" evidence="1">
    <location>
        <begin position="193"/>
        <end position="212"/>
    </location>
</feature>
<keyword evidence="1" id="KW-0812">Transmembrane</keyword>
<evidence type="ECO:0000313" key="3">
    <source>
        <dbReference type="Proteomes" id="UP000033980"/>
    </source>
</evidence>
<dbReference type="InterPro" id="IPR013783">
    <property type="entry name" value="Ig-like_fold"/>
</dbReference>